<evidence type="ECO:0000259" key="6">
    <source>
        <dbReference type="SMART" id="SM00526"/>
    </source>
</evidence>
<keyword evidence="2" id="KW-0677">Repeat</keyword>
<feature type="compositionally biased region" description="Pro residues" evidence="5">
    <location>
        <begin position="103"/>
        <end position="116"/>
    </location>
</feature>
<dbReference type="Pfam" id="PF00538">
    <property type="entry name" value="Linker_histone"/>
    <property type="match status" value="1"/>
</dbReference>
<dbReference type="GO" id="GO:0045910">
    <property type="term" value="P:negative regulation of DNA recombination"/>
    <property type="evidence" value="ECO:0007669"/>
    <property type="project" value="TreeGrafter"/>
</dbReference>
<keyword evidence="3" id="KW-0238">DNA-binding</keyword>
<gene>
    <name evidence="7" type="ORF">TRITD_1Bv1G228950</name>
</gene>
<dbReference type="Gramene" id="TRITD1Bv1G228950.16">
    <property type="protein sequence ID" value="TRITD1Bv1G228950.16"/>
    <property type="gene ID" value="TRITD1Bv1G228950"/>
</dbReference>
<dbReference type="SUPFAM" id="SSF46785">
    <property type="entry name" value="Winged helix' DNA-binding domain"/>
    <property type="match status" value="1"/>
</dbReference>
<dbReference type="GO" id="GO:0006355">
    <property type="term" value="P:regulation of DNA-templated transcription"/>
    <property type="evidence" value="ECO:0007669"/>
    <property type="project" value="InterPro"/>
</dbReference>
<feature type="domain" description="H15" evidence="6">
    <location>
        <begin position="15"/>
        <end position="75"/>
    </location>
</feature>
<dbReference type="InterPro" id="IPR017956">
    <property type="entry name" value="AT_hook_DNA-bd_motif"/>
</dbReference>
<feature type="compositionally biased region" description="Low complexity" evidence="5">
    <location>
        <begin position="123"/>
        <end position="132"/>
    </location>
</feature>
<evidence type="ECO:0000313" key="7">
    <source>
        <dbReference type="EMBL" id="VAH24022.1"/>
    </source>
</evidence>
<dbReference type="PANTHER" id="PTHR11467">
    <property type="entry name" value="HISTONE H1"/>
    <property type="match status" value="1"/>
</dbReference>
<dbReference type="GO" id="GO:0006334">
    <property type="term" value="P:nucleosome assembly"/>
    <property type="evidence" value="ECO:0007669"/>
    <property type="project" value="InterPro"/>
</dbReference>
<sequence length="505" mass="53218">MLVASPSSPSPAAAGSQHPPYPEMIKQALTELGGTSGRIAIAAFILGRFKAAHDELLRTHLRRLVSQGVVRGYGSEARACYVFPASYTKTRGRPRKRKLLRLPAPPTLPLPLPAPPTNEENLDLSLDTSGGLRSRRGRPLLPALPAPKNLSSDLSLVPHQSGGSQISSDDDDYSTSSDDDDDEDEGEDDYSSGDDNDDEYTPARAYALLVHGAKRPRKRKRKRGPDRRRKLLLSANSSVTKKGSGRPRKKQKLGLSQAAFQNGTPGGGGGFSTPKRGRGRPRKDAQGLSTGVKRGRGRPRKDAQGLSTGVKKGHGRPRKESEGMSAGVKSGRGRPRKEPEDGVPEADSSSETESDAESDSSLTGSDTESDSPNVSRWLKEGFGNPATIATPTAAVRPVSRGLNIGSLRPTIESPGTVVYSAAAASTGMKKLLGRPRKKGSSKAVSAKTGDGAPAEAGGGASTGIKKPRGRPRKERPPEAMSAEAGDAAAPAPETGMQCLPLKLEM</sequence>
<feature type="compositionally biased region" description="Basic residues" evidence="5">
    <location>
        <begin position="431"/>
        <end position="440"/>
    </location>
</feature>
<dbReference type="AlphaFoldDB" id="A0A9R0RAZ8"/>
<evidence type="ECO:0000256" key="5">
    <source>
        <dbReference type="SAM" id="MobiDB-lite"/>
    </source>
</evidence>
<dbReference type="SMART" id="SM00384">
    <property type="entry name" value="AT_hook"/>
    <property type="match status" value="8"/>
</dbReference>
<organism evidence="7 8">
    <name type="scientific">Triticum turgidum subsp. durum</name>
    <name type="common">Durum wheat</name>
    <name type="synonym">Triticum durum</name>
    <dbReference type="NCBI Taxonomy" id="4567"/>
    <lineage>
        <taxon>Eukaryota</taxon>
        <taxon>Viridiplantae</taxon>
        <taxon>Streptophyta</taxon>
        <taxon>Embryophyta</taxon>
        <taxon>Tracheophyta</taxon>
        <taxon>Spermatophyta</taxon>
        <taxon>Magnoliopsida</taxon>
        <taxon>Liliopsida</taxon>
        <taxon>Poales</taxon>
        <taxon>Poaceae</taxon>
        <taxon>BOP clade</taxon>
        <taxon>Pooideae</taxon>
        <taxon>Triticodae</taxon>
        <taxon>Triticeae</taxon>
        <taxon>Triticinae</taxon>
        <taxon>Triticum</taxon>
    </lineage>
</organism>
<dbReference type="SMART" id="SM00526">
    <property type="entry name" value="H15"/>
    <property type="match status" value="1"/>
</dbReference>
<dbReference type="GO" id="GO:0031492">
    <property type="term" value="F:nucleosomal DNA binding"/>
    <property type="evidence" value="ECO:0007669"/>
    <property type="project" value="TreeGrafter"/>
</dbReference>
<evidence type="ECO:0000313" key="8">
    <source>
        <dbReference type="Proteomes" id="UP000324705"/>
    </source>
</evidence>
<dbReference type="Proteomes" id="UP000324705">
    <property type="component" value="Chromosome 1B"/>
</dbReference>
<protein>
    <recommendedName>
        <fullName evidence="6">H15 domain-containing protein</fullName>
    </recommendedName>
</protein>
<feature type="region of interest" description="Disordered" evidence="5">
    <location>
        <begin position="94"/>
        <end position="399"/>
    </location>
</feature>
<dbReference type="GO" id="GO:0000786">
    <property type="term" value="C:nucleosome"/>
    <property type="evidence" value="ECO:0007669"/>
    <property type="project" value="InterPro"/>
</dbReference>
<comment type="subcellular location">
    <subcellularLocation>
        <location evidence="1">Nucleus</location>
    </subcellularLocation>
</comment>
<proteinExistence type="predicted"/>
<feature type="compositionally biased region" description="Polar residues" evidence="5">
    <location>
        <begin position="362"/>
        <end position="374"/>
    </location>
</feature>
<keyword evidence="8" id="KW-1185">Reference proteome</keyword>
<evidence type="ECO:0000256" key="2">
    <source>
        <dbReference type="ARBA" id="ARBA00022737"/>
    </source>
</evidence>
<feature type="compositionally biased region" description="Acidic residues" evidence="5">
    <location>
        <begin position="168"/>
        <end position="200"/>
    </location>
</feature>
<dbReference type="GO" id="GO:0003690">
    <property type="term" value="F:double-stranded DNA binding"/>
    <property type="evidence" value="ECO:0007669"/>
    <property type="project" value="TreeGrafter"/>
</dbReference>
<reference evidence="7 8" key="1">
    <citation type="submission" date="2017-09" db="EMBL/GenBank/DDBJ databases">
        <authorList>
            <consortium name="International Durum Wheat Genome Sequencing Consortium (IDWGSC)"/>
            <person name="Milanesi L."/>
        </authorList>
    </citation>
    <scope>NUCLEOTIDE SEQUENCE [LARGE SCALE GENOMIC DNA]</scope>
    <source>
        <strain evidence="8">cv. Svevo</strain>
    </source>
</reference>
<feature type="compositionally biased region" description="Basic residues" evidence="5">
    <location>
        <begin position="243"/>
        <end position="252"/>
    </location>
</feature>
<dbReference type="InterPro" id="IPR005818">
    <property type="entry name" value="Histone_H1/H5_H15"/>
</dbReference>
<evidence type="ECO:0000256" key="4">
    <source>
        <dbReference type="ARBA" id="ARBA00023242"/>
    </source>
</evidence>
<accession>A0A9R0RAZ8</accession>
<keyword evidence="4" id="KW-0539">Nucleus</keyword>
<dbReference type="InterPro" id="IPR000116">
    <property type="entry name" value="HMGA"/>
</dbReference>
<dbReference type="GO" id="GO:0005730">
    <property type="term" value="C:nucleolus"/>
    <property type="evidence" value="ECO:0007669"/>
    <property type="project" value="TreeGrafter"/>
</dbReference>
<feature type="compositionally biased region" description="Low complexity" evidence="5">
    <location>
        <begin position="1"/>
        <end position="18"/>
    </location>
</feature>
<dbReference type="PANTHER" id="PTHR11467:SF98">
    <property type="entry name" value="H15 DOMAIN-CONTAINING PROTEIN"/>
    <property type="match status" value="1"/>
</dbReference>
<feature type="compositionally biased region" description="Acidic residues" evidence="5">
    <location>
        <begin position="341"/>
        <end position="358"/>
    </location>
</feature>
<feature type="region of interest" description="Disordered" evidence="5">
    <location>
        <begin position="429"/>
        <end position="505"/>
    </location>
</feature>
<feature type="region of interest" description="Disordered" evidence="5">
    <location>
        <begin position="1"/>
        <end position="20"/>
    </location>
</feature>
<dbReference type="InterPro" id="IPR000637">
    <property type="entry name" value="HMGI/Y_DNA-bd_CS"/>
</dbReference>
<dbReference type="InterPro" id="IPR036388">
    <property type="entry name" value="WH-like_DNA-bd_sf"/>
</dbReference>
<dbReference type="PROSITE" id="PS00354">
    <property type="entry name" value="HMGI_Y"/>
    <property type="match status" value="3"/>
</dbReference>
<dbReference type="GO" id="GO:0030261">
    <property type="term" value="P:chromosome condensation"/>
    <property type="evidence" value="ECO:0007669"/>
    <property type="project" value="TreeGrafter"/>
</dbReference>
<dbReference type="PRINTS" id="PR00930">
    <property type="entry name" value="HIGHMOBLTYIY"/>
</dbReference>
<feature type="compositionally biased region" description="Basic residues" evidence="5">
    <location>
        <begin position="212"/>
        <end position="231"/>
    </location>
</feature>
<evidence type="ECO:0000256" key="3">
    <source>
        <dbReference type="ARBA" id="ARBA00023125"/>
    </source>
</evidence>
<name>A0A9R0RAZ8_TRITD</name>
<dbReference type="Gene3D" id="1.10.10.10">
    <property type="entry name" value="Winged helix-like DNA-binding domain superfamily/Winged helix DNA-binding domain"/>
    <property type="match status" value="1"/>
</dbReference>
<dbReference type="PRINTS" id="PR00929">
    <property type="entry name" value="ATHOOK"/>
</dbReference>
<dbReference type="InterPro" id="IPR036390">
    <property type="entry name" value="WH_DNA-bd_sf"/>
</dbReference>
<evidence type="ECO:0000256" key="1">
    <source>
        <dbReference type="ARBA" id="ARBA00004123"/>
    </source>
</evidence>
<dbReference type="EMBL" id="LT934112">
    <property type="protein sequence ID" value="VAH24022.1"/>
    <property type="molecule type" value="Genomic_DNA"/>
</dbReference>
<feature type="compositionally biased region" description="Low complexity" evidence="5">
    <location>
        <begin position="478"/>
        <end position="493"/>
    </location>
</feature>